<organism evidence="1 2">
    <name type="scientific">Paxillus rubicundulus Ve08.2h10</name>
    <dbReference type="NCBI Taxonomy" id="930991"/>
    <lineage>
        <taxon>Eukaryota</taxon>
        <taxon>Fungi</taxon>
        <taxon>Dikarya</taxon>
        <taxon>Basidiomycota</taxon>
        <taxon>Agaricomycotina</taxon>
        <taxon>Agaricomycetes</taxon>
        <taxon>Agaricomycetidae</taxon>
        <taxon>Boletales</taxon>
        <taxon>Paxilineae</taxon>
        <taxon>Paxillaceae</taxon>
        <taxon>Paxillus</taxon>
    </lineage>
</organism>
<evidence type="ECO:0000313" key="2">
    <source>
        <dbReference type="Proteomes" id="UP000054538"/>
    </source>
</evidence>
<feature type="non-terminal residue" evidence="1">
    <location>
        <position position="1"/>
    </location>
</feature>
<proteinExistence type="predicted"/>
<dbReference type="InParanoid" id="A0A0D0DJ17"/>
<gene>
    <name evidence="1" type="ORF">PAXRUDRAFT_155718</name>
</gene>
<accession>A0A0D0DJ17</accession>
<protein>
    <submittedName>
        <fullName evidence="1">Uncharacterized protein</fullName>
    </submittedName>
</protein>
<dbReference type="Proteomes" id="UP000054538">
    <property type="component" value="Unassembled WGS sequence"/>
</dbReference>
<keyword evidence="2" id="KW-1185">Reference proteome</keyword>
<evidence type="ECO:0000313" key="1">
    <source>
        <dbReference type="EMBL" id="KIK81599.1"/>
    </source>
</evidence>
<dbReference type="EMBL" id="KN825766">
    <property type="protein sequence ID" value="KIK81599.1"/>
    <property type="molecule type" value="Genomic_DNA"/>
</dbReference>
<sequence length="106" mass="11685">VCFFFQLQLHENMEPVSLALISAYSPPNYNDLIDSSGSLFTCTYIGTLSIVKVSQINQVVCITQHPGTDKLFMFEQPGNDVTFLGGFLVTNEDNEDIDGMPQGDTT</sequence>
<dbReference type="OrthoDB" id="2669721at2759"/>
<reference evidence="2" key="2">
    <citation type="submission" date="2015-01" db="EMBL/GenBank/DDBJ databases">
        <title>Evolutionary Origins and Diversification of the Mycorrhizal Mutualists.</title>
        <authorList>
            <consortium name="DOE Joint Genome Institute"/>
            <consortium name="Mycorrhizal Genomics Consortium"/>
            <person name="Kohler A."/>
            <person name="Kuo A."/>
            <person name="Nagy L.G."/>
            <person name="Floudas D."/>
            <person name="Copeland A."/>
            <person name="Barry K.W."/>
            <person name="Cichocki N."/>
            <person name="Veneault-Fourrey C."/>
            <person name="LaButti K."/>
            <person name="Lindquist E.A."/>
            <person name="Lipzen A."/>
            <person name="Lundell T."/>
            <person name="Morin E."/>
            <person name="Murat C."/>
            <person name="Riley R."/>
            <person name="Ohm R."/>
            <person name="Sun H."/>
            <person name="Tunlid A."/>
            <person name="Henrissat B."/>
            <person name="Grigoriev I.V."/>
            <person name="Hibbett D.S."/>
            <person name="Martin F."/>
        </authorList>
    </citation>
    <scope>NUCLEOTIDE SEQUENCE [LARGE SCALE GENOMIC DNA]</scope>
    <source>
        <strain evidence="2">Ve08.2h10</strain>
    </source>
</reference>
<reference evidence="1 2" key="1">
    <citation type="submission" date="2014-04" db="EMBL/GenBank/DDBJ databases">
        <authorList>
            <consortium name="DOE Joint Genome Institute"/>
            <person name="Kuo A."/>
            <person name="Kohler A."/>
            <person name="Jargeat P."/>
            <person name="Nagy L.G."/>
            <person name="Floudas D."/>
            <person name="Copeland A."/>
            <person name="Barry K.W."/>
            <person name="Cichocki N."/>
            <person name="Veneault-Fourrey C."/>
            <person name="LaButti K."/>
            <person name="Lindquist E.A."/>
            <person name="Lipzen A."/>
            <person name="Lundell T."/>
            <person name="Morin E."/>
            <person name="Murat C."/>
            <person name="Sun H."/>
            <person name="Tunlid A."/>
            <person name="Henrissat B."/>
            <person name="Grigoriev I.V."/>
            <person name="Hibbett D.S."/>
            <person name="Martin F."/>
            <person name="Nordberg H.P."/>
            <person name="Cantor M.N."/>
            <person name="Hua S.X."/>
        </authorList>
    </citation>
    <scope>NUCLEOTIDE SEQUENCE [LARGE SCALE GENOMIC DNA]</scope>
    <source>
        <strain evidence="1 2">Ve08.2h10</strain>
    </source>
</reference>
<dbReference type="AlphaFoldDB" id="A0A0D0DJ17"/>
<dbReference type="HOGENOM" id="CLU_2229574_0_0_1"/>
<name>A0A0D0DJ17_9AGAM</name>